<dbReference type="Proteomes" id="UP001164250">
    <property type="component" value="Chromosome 10"/>
</dbReference>
<dbReference type="EMBL" id="CM047906">
    <property type="protein sequence ID" value="KAJ0086922.1"/>
    <property type="molecule type" value="Genomic_DNA"/>
</dbReference>
<comment type="caution">
    <text evidence="1">The sequence shown here is derived from an EMBL/GenBank/DDBJ whole genome shotgun (WGS) entry which is preliminary data.</text>
</comment>
<organism evidence="1 2">
    <name type="scientific">Pistacia atlantica</name>
    <dbReference type="NCBI Taxonomy" id="434234"/>
    <lineage>
        <taxon>Eukaryota</taxon>
        <taxon>Viridiplantae</taxon>
        <taxon>Streptophyta</taxon>
        <taxon>Embryophyta</taxon>
        <taxon>Tracheophyta</taxon>
        <taxon>Spermatophyta</taxon>
        <taxon>Magnoliopsida</taxon>
        <taxon>eudicotyledons</taxon>
        <taxon>Gunneridae</taxon>
        <taxon>Pentapetalae</taxon>
        <taxon>rosids</taxon>
        <taxon>malvids</taxon>
        <taxon>Sapindales</taxon>
        <taxon>Anacardiaceae</taxon>
        <taxon>Pistacia</taxon>
    </lineage>
</organism>
<keyword evidence="2" id="KW-1185">Reference proteome</keyword>
<protein>
    <submittedName>
        <fullName evidence="1">Uncharacterized protein</fullName>
    </submittedName>
</protein>
<proteinExistence type="predicted"/>
<gene>
    <name evidence="1" type="ORF">Patl1_07163</name>
</gene>
<sequence>MKLEDDMSKRVSSLQNPVTNPDMYSATLAKEATTVRRVLKPLFHHFDVENHGSSDIGVACSVILYLQLLLEELGGNSHLLLSILIKHLDHKNVAKQPRAFPDALFHQLLLAMAHPDHETRVGAHSVVSVVLCHLGSPLGVRSGRGKDTSQVVSSILPVFAS</sequence>
<accession>A0ACC1AJS5</accession>
<reference evidence="2" key="1">
    <citation type="journal article" date="2023" name="G3 (Bethesda)">
        <title>Genome assembly and association tests identify interacting loci associated with vigor, precocity, and sex in interspecific pistachio rootstocks.</title>
        <authorList>
            <person name="Palmer W."/>
            <person name="Jacygrad E."/>
            <person name="Sagayaradj S."/>
            <person name="Cavanaugh K."/>
            <person name="Han R."/>
            <person name="Bertier L."/>
            <person name="Beede B."/>
            <person name="Kafkas S."/>
            <person name="Golino D."/>
            <person name="Preece J."/>
            <person name="Michelmore R."/>
        </authorList>
    </citation>
    <scope>NUCLEOTIDE SEQUENCE [LARGE SCALE GENOMIC DNA]</scope>
</reference>
<name>A0ACC1AJS5_9ROSI</name>
<evidence type="ECO:0000313" key="1">
    <source>
        <dbReference type="EMBL" id="KAJ0086922.1"/>
    </source>
</evidence>
<evidence type="ECO:0000313" key="2">
    <source>
        <dbReference type="Proteomes" id="UP001164250"/>
    </source>
</evidence>